<proteinExistence type="predicted"/>
<gene>
    <name evidence="3" type="ORF">GCM10012286_48360</name>
</gene>
<sequence length="196" mass="21902">MYAYQDSSFVYSGHEGWRPEPARSTARLWLRFVFTVLLLPLWWLLLLVLMAATLVVAVFAEILTIIPGFERGAERAMDATLGKISVWPRWTVTWPELRHEGDAGFYRARTDAYLDKWTKQASAPKAPKKAGPPAECEVPLRKYRGAGGTYVIEAATARGWELRPSDPAEEIRLWWSAASSPGATGPQDAYPGARHA</sequence>
<keyword evidence="2" id="KW-0472">Membrane</keyword>
<reference evidence="4" key="1">
    <citation type="journal article" date="2019" name="Int. J. Syst. Evol. Microbiol.">
        <title>The Global Catalogue of Microorganisms (GCM) 10K type strain sequencing project: providing services to taxonomists for standard genome sequencing and annotation.</title>
        <authorList>
            <consortium name="The Broad Institute Genomics Platform"/>
            <consortium name="The Broad Institute Genome Sequencing Center for Infectious Disease"/>
            <person name="Wu L."/>
            <person name="Ma J."/>
        </authorList>
    </citation>
    <scope>NUCLEOTIDE SEQUENCE [LARGE SCALE GENOMIC DNA]</scope>
    <source>
        <strain evidence="4">CGMCC 4.7349</strain>
    </source>
</reference>
<keyword evidence="2" id="KW-0812">Transmembrane</keyword>
<feature type="region of interest" description="Disordered" evidence="1">
    <location>
        <begin position="177"/>
        <end position="196"/>
    </location>
</feature>
<accession>A0ABQ2MD26</accession>
<organism evidence="3 4">
    <name type="scientific">Streptomyces lasiicapitis</name>
    <dbReference type="NCBI Taxonomy" id="1923961"/>
    <lineage>
        <taxon>Bacteria</taxon>
        <taxon>Bacillati</taxon>
        <taxon>Actinomycetota</taxon>
        <taxon>Actinomycetes</taxon>
        <taxon>Kitasatosporales</taxon>
        <taxon>Streptomycetaceae</taxon>
        <taxon>Streptomyces</taxon>
    </lineage>
</organism>
<dbReference type="Proteomes" id="UP000656881">
    <property type="component" value="Unassembled WGS sequence"/>
</dbReference>
<evidence type="ECO:0000313" key="3">
    <source>
        <dbReference type="EMBL" id="GGO49732.1"/>
    </source>
</evidence>
<evidence type="ECO:0000256" key="2">
    <source>
        <dbReference type="SAM" id="Phobius"/>
    </source>
</evidence>
<evidence type="ECO:0000256" key="1">
    <source>
        <dbReference type="SAM" id="MobiDB-lite"/>
    </source>
</evidence>
<comment type="caution">
    <text evidence="3">The sequence shown here is derived from an EMBL/GenBank/DDBJ whole genome shotgun (WGS) entry which is preliminary data.</text>
</comment>
<dbReference type="RefSeq" id="WP_229697194.1">
    <property type="nucleotide sequence ID" value="NZ_BMNG01000011.1"/>
</dbReference>
<evidence type="ECO:0000313" key="4">
    <source>
        <dbReference type="Proteomes" id="UP000656881"/>
    </source>
</evidence>
<name>A0ABQ2MD26_9ACTN</name>
<protein>
    <recommendedName>
        <fullName evidence="5">DUF4389 domain-containing protein</fullName>
    </recommendedName>
</protein>
<keyword evidence="2" id="KW-1133">Transmembrane helix</keyword>
<keyword evidence="4" id="KW-1185">Reference proteome</keyword>
<feature type="transmembrane region" description="Helical" evidence="2">
    <location>
        <begin position="28"/>
        <end position="45"/>
    </location>
</feature>
<dbReference type="EMBL" id="BMNG01000011">
    <property type="protein sequence ID" value="GGO49732.1"/>
    <property type="molecule type" value="Genomic_DNA"/>
</dbReference>
<evidence type="ECO:0008006" key="5">
    <source>
        <dbReference type="Google" id="ProtNLM"/>
    </source>
</evidence>